<dbReference type="EMBL" id="CP054056">
    <property type="protein sequence ID" value="QKJ24704.1"/>
    <property type="molecule type" value="Genomic_DNA"/>
</dbReference>
<dbReference type="KEGG" id="aqg:HRU87_00370"/>
<feature type="chain" id="PRO_5028843164" description="Lipoprotein" evidence="1">
    <location>
        <begin position="19"/>
        <end position="122"/>
    </location>
</feature>
<keyword evidence="3" id="KW-1185">Reference proteome</keyword>
<evidence type="ECO:0000313" key="3">
    <source>
        <dbReference type="Proteomes" id="UP000501003"/>
    </source>
</evidence>
<name>A0A7D4PWL4_9MICO</name>
<evidence type="ECO:0008006" key="4">
    <source>
        <dbReference type="Google" id="ProtNLM"/>
    </source>
</evidence>
<feature type="signal peptide" evidence="1">
    <location>
        <begin position="1"/>
        <end position="18"/>
    </location>
</feature>
<accession>A0A7D4PWL4</accession>
<dbReference type="RefSeq" id="WP_173493003.1">
    <property type="nucleotide sequence ID" value="NZ_CP054056.1"/>
</dbReference>
<evidence type="ECO:0000256" key="1">
    <source>
        <dbReference type="SAM" id="SignalP"/>
    </source>
</evidence>
<keyword evidence="1" id="KW-0732">Signal</keyword>
<evidence type="ECO:0000313" key="2">
    <source>
        <dbReference type="EMBL" id="QKJ24704.1"/>
    </source>
</evidence>
<dbReference type="Proteomes" id="UP000501003">
    <property type="component" value="Chromosome"/>
</dbReference>
<protein>
    <recommendedName>
        <fullName evidence="4">Lipoprotein</fullName>
    </recommendedName>
</protein>
<reference evidence="2 3" key="1">
    <citation type="submission" date="2020-05" db="EMBL/GenBank/DDBJ databases">
        <title>Aquirufa sp. strain 15G-AUS-rot a new Aquirufa species.</title>
        <authorList>
            <person name="Pitt A."/>
            <person name="Hahn M.W."/>
        </authorList>
    </citation>
    <scope>NUCLEOTIDE SEQUENCE [LARGE SCALE GENOMIC DNA]</scope>
    <source>
        <strain evidence="2 3">15G-AUS-rot</strain>
    </source>
</reference>
<organism evidence="2 3">
    <name type="scientific">Aquiluna borgnonia</name>
    <dbReference type="NCBI Taxonomy" id="2499157"/>
    <lineage>
        <taxon>Bacteria</taxon>
        <taxon>Bacillati</taxon>
        <taxon>Actinomycetota</taxon>
        <taxon>Actinomycetes</taxon>
        <taxon>Micrococcales</taxon>
        <taxon>Microbacteriaceae</taxon>
        <taxon>Luna cluster</taxon>
        <taxon>Luna-1 subcluster</taxon>
        <taxon>Aquiluna</taxon>
    </lineage>
</organism>
<proteinExistence type="predicted"/>
<gene>
    <name evidence="2" type="ORF">HRU87_00370</name>
</gene>
<dbReference type="PROSITE" id="PS51257">
    <property type="entry name" value="PROKAR_LIPOPROTEIN"/>
    <property type="match status" value="1"/>
</dbReference>
<sequence>MKLLPLALALSLSLTGCAATVELTSAQSCEQISKEIDSMISTFEDQSAGEGEIRLTLSNASGALAQTAKQSQSDLAPWATELSEISSKLAQAIADGDGNTTLLSVNELFTSFEKESELCPAK</sequence>
<dbReference type="AlphaFoldDB" id="A0A7D4PWL4"/>